<evidence type="ECO:0000313" key="1">
    <source>
        <dbReference type="EMBL" id="MBD6620852.1"/>
    </source>
</evidence>
<dbReference type="EMBL" id="VJXY01000086">
    <property type="protein sequence ID" value="MBD6620852.1"/>
    <property type="molecule type" value="Genomic_DNA"/>
</dbReference>
<protein>
    <submittedName>
        <fullName evidence="1">Uncharacterized protein</fullName>
    </submittedName>
</protein>
<comment type="caution">
    <text evidence="1">The sequence shown here is derived from an EMBL/GenBank/DDBJ whole genome shotgun (WGS) entry which is preliminary data.</text>
</comment>
<reference evidence="1" key="1">
    <citation type="submission" date="2019-07" db="EMBL/GenBank/DDBJ databases">
        <title>Toxilogical consequences of a new and cryptic species of cyanobacteria (Komarekiella delphini-convector) recovered from the epidermis of a bottlenose dolphin and 1500 ft. in the air.</title>
        <authorList>
            <person name="Brown A.O."/>
            <person name="Dvorak P."/>
            <person name="Villanueva C.D."/>
            <person name="Foss A.J."/>
            <person name="Garvey A.D."/>
            <person name="Gibson Q.A."/>
            <person name="Johansen J.R."/>
            <person name="Casamatta D.A."/>
        </authorList>
    </citation>
    <scope>NUCLEOTIDE SEQUENCE</scope>
    <source>
        <strain evidence="1">SJRDD-AB1</strain>
    </source>
</reference>
<organism evidence="1 2">
    <name type="scientific">Komarekiella delphini-convector SJRDD-AB1</name>
    <dbReference type="NCBI Taxonomy" id="2593771"/>
    <lineage>
        <taxon>Bacteria</taxon>
        <taxon>Bacillati</taxon>
        <taxon>Cyanobacteriota</taxon>
        <taxon>Cyanophyceae</taxon>
        <taxon>Nostocales</taxon>
        <taxon>Nostocaceae</taxon>
        <taxon>Komarekiella</taxon>
        <taxon>Komarekiella delphini-convector</taxon>
    </lineage>
</organism>
<name>A0AA40VV68_9NOST</name>
<sequence>MCKSKGDRPSCKQRDRLYNPVKGINIMAQTTIALQELTALEISFYDHEIYCGDKLIAAITYDSDDLTQPWVVMINNSEEFRANTWAKCYRYICIHHKDGSLPVQQPETPTATDNEIQCQIAIECEKYEFDLLDDGIYHHDQKLGEVGCTNGRWWVIRASSEHQQKVPCDSALDAVWSLSMVQVTCCEDLLDRPFETLTVEEWRRLVEYQPELESRELVTA</sequence>
<accession>A0AA40VV68</accession>
<keyword evidence="2" id="KW-1185">Reference proteome</keyword>
<proteinExistence type="predicted"/>
<dbReference type="Proteomes" id="UP001165986">
    <property type="component" value="Unassembled WGS sequence"/>
</dbReference>
<gene>
    <name evidence="1" type="ORF">FNW02_35170</name>
</gene>
<dbReference type="AlphaFoldDB" id="A0AA40VV68"/>
<dbReference type="RefSeq" id="WP_191762163.1">
    <property type="nucleotide sequence ID" value="NZ_VJXY01000086.1"/>
</dbReference>
<evidence type="ECO:0000313" key="2">
    <source>
        <dbReference type="Proteomes" id="UP001165986"/>
    </source>
</evidence>